<dbReference type="InterPro" id="IPR006674">
    <property type="entry name" value="HD_domain"/>
</dbReference>
<keyword evidence="1 4" id="KW-0378">Hydrolase</keyword>
<dbReference type="Gene3D" id="1.10.3210.10">
    <property type="entry name" value="Hypothetical protein af1432"/>
    <property type="match status" value="1"/>
</dbReference>
<dbReference type="PANTHER" id="PTHR37294">
    <property type="entry name" value="3'-5' EXORIBONUCLEASE YHAM"/>
    <property type="match status" value="1"/>
</dbReference>
<name>E6W3G9_DESIS</name>
<dbReference type="OrthoDB" id="9778453at2"/>
<dbReference type="InterPro" id="IPR050798">
    <property type="entry name" value="YhaM_exoribonuc/phosphodiest"/>
</dbReference>
<dbReference type="Proteomes" id="UP000002572">
    <property type="component" value="Chromosome"/>
</dbReference>
<dbReference type="GO" id="GO:0031125">
    <property type="term" value="P:rRNA 3'-end processing"/>
    <property type="evidence" value="ECO:0007669"/>
    <property type="project" value="TreeGrafter"/>
</dbReference>
<dbReference type="PROSITE" id="PS51831">
    <property type="entry name" value="HD"/>
    <property type="match status" value="1"/>
</dbReference>
<evidence type="ECO:0000256" key="1">
    <source>
        <dbReference type="ARBA" id="ARBA00022801"/>
    </source>
</evidence>
<dbReference type="InterPro" id="IPR012340">
    <property type="entry name" value="NA-bd_OB-fold"/>
</dbReference>
<evidence type="ECO:0000259" key="3">
    <source>
        <dbReference type="PROSITE" id="PS51831"/>
    </source>
</evidence>
<dbReference type="GO" id="GO:0003676">
    <property type="term" value="F:nucleic acid binding"/>
    <property type="evidence" value="ECO:0007669"/>
    <property type="project" value="InterPro"/>
</dbReference>
<keyword evidence="5" id="KW-1185">Reference proteome</keyword>
<dbReference type="InParanoid" id="E6W3G9"/>
<evidence type="ECO:0000256" key="2">
    <source>
        <dbReference type="SAM" id="MobiDB-lite"/>
    </source>
</evidence>
<dbReference type="PANTHER" id="PTHR37294:SF1">
    <property type="entry name" value="3'-5' EXORIBONUCLEASE YHAM"/>
    <property type="match status" value="1"/>
</dbReference>
<feature type="region of interest" description="Disordered" evidence="2">
    <location>
        <begin position="309"/>
        <end position="375"/>
    </location>
</feature>
<dbReference type="STRING" id="653733.Selin_1027"/>
<dbReference type="GO" id="GO:0016787">
    <property type="term" value="F:hydrolase activity"/>
    <property type="evidence" value="ECO:0007669"/>
    <property type="project" value="UniProtKB-KW"/>
</dbReference>
<dbReference type="CDD" id="cd00077">
    <property type="entry name" value="HDc"/>
    <property type="match status" value="1"/>
</dbReference>
<proteinExistence type="predicted"/>
<dbReference type="Pfam" id="PF01966">
    <property type="entry name" value="HD"/>
    <property type="match status" value="1"/>
</dbReference>
<protein>
    <submittedName>
        <fullName evidence="4">Metal dependent phosphohydrolase</fullName>
    </submittedName>
</protein>
<dbReference type="EMBL" id="CP002432">
    <property type="protein sequence ID" value="ADU65762.1"/>
    <property type="molecule type" value="Genomic_DNA"/>
</dbReference>
<dbReference type="InterPro" id="IPR003607">
    <property type="entry name" value="HD/PDEase_dom"/>
</dbReference>
<sequence length="375" mass="42355">MFIGEFQAGKVIHEDLLVVQHAIKQARNGKDYQFIKLQDRTGQLDGYNWNYQAGSPEFKEGQVVTVKGTIQEFKGNLQVNISSIAASGAAFDRDKFLPVTSRDVNVLYQELESMIARIQNPHLKKLLVTVSQDPEMKHLLQTAPAAKSMHHAYLGGLLEHLVSVMGLALRVCPHYPEINQDKVLAGTFFHDIGKIYELEYKTAFEYSTPGILLGHLYMGCEIFDRFVRKFPQFPAELSMEIKHIILSHHGLLEYGSPKRPKTLEALVVHHLDDLDAKINTINGLFEAAGKSNSPWTDYHRLLDRRFYRGDEGNGDRAEQPEELPATPVKKSVQPEPSDSGQTKTVARAETRKSFSQQPFQQLDGILPFEGDKKEE</sequence>
<dbReference type="KEGG" id="din:Selin_1027"/>
<evidence type="ECO:0000313" key="5">
    <source>
        <dbReference type="Proteomes" id="UP000002572"/>
    </source>
</evidence>
<evidence type="ECO:0000313" key="4">
    <source>
        <dbReference type="EMBL" id="ADU65762.1"/>
    </source>
</evidence>
<feature type="compositionally biased region" description="Polar residues" evidence="2">
    <location>
        <begin position="334"/>
        <end position="344"/>
    </location>
</feature>
<dbReference type="AlphaFoldDB" id="E6W3G9"/>
<dbReference type="eggNOG" id="COG3481">
    <property type="taxonomic scope" value="Bacteria"/>
</dbReference>
<dbReference type="Pfam" id="PF01336">
    <property type="entry name" value="tRNA_anti-codon"/>
    <property type="match status" value="1"/>
</dbReference>
<gene>
    <name evidence="4" type="ordered locus">Selin_1027</name>
</gene>
<dbReference type="Gene3D" id="2.40.50.140">
    <property type="entry name" value="Nucleic acid-binding proteins"/>
    <property type="match status" value="1"/>
</dbReference>
<feature type="compositionally biased region" description="Basic and acidic residues" evidence="2">
    <location>
        <begin position="309"/>
        <end position="319"/>
    </location>
</feature>
<dbReference type="InterPro" id="IPR004365">
    <property type="entry name" value="NA-bd_OB_tRNA"/>
</dbReference>
<organism evidence="4 5">
    <name type="scientific">Desulfurispirillum indicum (strain ATCC BAA-1389 / DSM 22839 / S5)</name>
    <dbReference type="NCBI Taxonomy" id="653733"/>
    <lineage>
        <taxon>Bacteria</taxon>
        <taxon>Pseudomonadati</taxon>
        <taxon>Chrysiogenota</taxon>
        <taxon>Chrysiogenia</taxon>
        <taxon>Chrysiogenales</taxon>
        <taxon>Chrysiogenaceae</taxon>
        <taxon>Desulfurispirillum</taxon>
    </lineage>
</organism>
<dbReference type="SMART" id="SM00471">
    <property type="entry name" value="HDc"/>
    <property type="match status" value="1"/>
</dbReference>
<reference evidence="4 5" key="1">
    <citation type="submission" date="2010-12" db="EMBL/GenBank/DDBJ databases">
        <title>Complete sequence of Desulfurispirillum indicum S5.</title>
        <authorList>
            <consortium name="US DOE Joint Genome Institute"/>
            <person name="Lucas S."/>
            <person name="Copeland A."/>
            <person name="Lapidus A."/>
            <person name="Cheng J.-F."/>
            <person name="Goodwin L."/>
            <person name="Pitluck S."/>
            <person name="Chertkov O."/>
            <person name="Held B."/>
            <person name="Detter J.C."/>
            <person name="Han C."/>
            <person name="Tapia R."/>
            <person name="Land M."/>
            <person name="Hauser L."/>
            <person name="Kyrpides N."/>
            <person name="Ivanova N."/>
            <person name="Mikhailova N."/>
            <person name="Haggblom M."/>
            <person name="Rauschenbach I."/>
            <person name="Bini E."/>
            <person name="Woyke T."/>
        </authorList>
    </citation>
    <scope>NUCLEOTIDE SEQUENCE [LARGE SCALE GENOMIC DNA]</scope>
    <source>
        <strain evidence="5">ATCC BAA-1389 / DSM 22839 / S5</strain>
    </source>
</reference>
<feature type="domain" description="HD" evidence="3">
    <location>
        <begin position="157"/>
        <end position="277"/>
    </location>
</feature>
<dbReference type="SUPFAM" id="SSF109604">
    <property type="entry name" value="HD-domain/PDEase-like"/>
    <property type="match status" value="1"/>
</dbReference>
<dbReference type="HOGENOM" id="CLU_056349_2_0_0"/>
<dbReference type="RefSeq" id="WP_013505644.1">
    <property type="nucleotide sequence ID" value="NC_014836.1"/>
</dbReference>
<accession>E6W3G9</accession>